<gene>
    <name evidence="2" type="ORF">P7K49_014362</name>
</gene>
<evidence type="ECO:0000256" key="1">
    <source>
        <dbReference type="SAM" id="MobiDB-lite"/>
    </source>
</evidence>
<reference evidence="2 3" key="1">
    <citation type="submission" date="2023-05" db="EMBL/GenBank/DDBJ databases">
        <title>B98-5 Cell Line De Novo Hybrid Assembly: An Optical Mapping Approach.</title>
        <authorList>
            <person name="Kananen K."/>
            <person name="Auerbach J.A."/>
            <person name="Kautto E."/>
            <person name="Blachly J.S."/>
        </authorList>
    </citation>
    <scope>NUCLEOTIDE SEQUENCE [LARGE SCALE GENOMIC DNA]</scope>
    <source>
        <strain evidence="2">B95-8</strain>
        <tissue evidence="2">Cell line</tissue>
    </source>
</reference>
<sequence length="130" mass="13606">MSPNQGPSGARERAHGVGRPRRGFRGKACPAAAAFRPLSPPPAPPLATYPAADGKLCRCWRRLYSPDAASEPSLAAMARGSRLEVSGAAATAWCRSRGTTSEGRRGRLGPDTVTGRPRVGASPALVWSSR</sequence>
<feature type="region of interest" description="Disordered" evidence="1">
    <location>
        <begin position="1"/>
        <end position="25"/>
    </location>
</feature>
<dbReference type="Proteomes" id="UP001266305">
    <property type="component" value="Unassembled WGS sequence"/>
</dbReference>
<evidence type="ECO:0000313" key="3">
    <source>
        <dbReference type="Proteomes" id="UP001266305"/>
    </source>
</evidence>
<name>A0ABQ9VIY4_SAGOE</name>
<protein>
    <submittedName>
        <fullName evidence="2">Uncharacterized protein</fullName>
    </submittedName>
</protein>
<evidence type="ECO:0000313" key="2">
    <source>
        <dbReference type="EMBL" id="KAK2109197.1"/>
    </source>
</evidence>
<feature type="compositionally biased region" description="Basic residues" evidence="1">
    <location>
        <begin position="16"/>
        <end position="25"/>
    </location>
</feature>
<organism evidence="2 3">
    <name type="scientific">Saguinus oedipus</name>
    <name type="common">Cotton-top tamarin</name>
    <name type="synonym">Oedipomidas oedipus</name>
    <dbReference type="NCBI Taxonomy" id="9490"/>
    <lineage>
        <taxon>Eukaryota</taxon>
        <taxon>Metazoa</taxon>
        <taxon>Chordata</taxon>
        <taxon>Craniata</taxon>
        <taxon>Vertebrata</taxon>
        <taxon>Euteleostomi</taxon>
        <taxon>Mammalia</taxon>
        <taxon>Eutheria</taxon>
        <taxon>Euarchontoglires</taxon>
        <taxon>Primates</taxon>
        <taxon>Haplorrhini</taxon>
        <taxon>Platyrrhini</taxon>
        <taxon>Cebidae</taxon>
        <taxon>Callitrichinae</taxon>
        <taxon>Saguinus</taxon>
    </lineage>
</organism>
<feature type="region of interest" description="Disordered" evidence="1">
    <location>
        <begin position="95"/>
        <end position="130"/>
    </location>
</feature>
<comment type="caution">
    <text evidence="2">The sequence shown here is derived from an EMBL/GenBank/DDBJ whole genome shotgun (WGS) entry which is preliminary data.</text>
</comment>
<dbReference type="EMBL" id="JASSZA010000006">
    <property type="protein sequence ID" value="KAK2109197.1"/>
    <property type="molecule type" value="Genomic_DNA"/>
</dbReference>
<accession>A0ABQ9VIY4</accession>
<proteinExistence type="predicted"/>
<keyword evidence="3" id="KW-1185">Reference proteome</keyword>